<gene>
    <name evidence="1" type="ORF">PG2003B_1120</name>
</gene>
<dbReference type="RefSeq" id="WP_129966913.1">
    <property type="nucleotide sequence ID" value="NZ_RYUW01000012.1"/>
</dbReference>
<organism evidence="1 2">
    <name type="scientific">Bifidobacterium pseudolongum subsp. globosum</name>
    <dbReference type="NCBI Taxonomy" id="1690"/>
    <lineage>
        <taxon>Bacteria</taxon>
        <taxon>Bacillati</taxon>
        <taxon>Actinomycetota</taxon>
        <taxon>Actinomycetes</taxon>
        <taxon>Bifidobacteriales</taxon>
        <taxon>Bifidobacteriaceae</taxon>
        <taxon>Bifidobacterium</taxon>
    </lineage>
</organism>
<reference evidence="1 2" key="1">
    <citation type="submission" date="2018-12" db="EMBL/GenBank/DDBJ databases">
        <title>Unveiling genomic diversity among members of the Bifidobacterium pseudolongum species, a widely distributed gut commensal of the animal kingdom.</title>
        <authorList>
            <person name="Lugli G.A."/>
            <person name="Duranti S."/>
            <person name="Albert K."/>
            <person name="Mancabelli L."/>
            <person name="Napoli S."/>
            <person name="Viappiani A."/>
            <person name="Anzalone R."/>
            <person name="Longhi G."/>
            <person name="Milani C."/>
            <person name="Turroni F."/>
            <person name="Alessandri G."/>
            <person name="Sela D.A."/>
            <person name="Van Sinderen D."/>
            <person name="Ventura M."/>
        </authorList>
    </citation>
    <scope>NUCLEOTIDE SEQUENCE [LARGE SCALE GENOMIC DNA]</scope>
    <source>
        <strain evidence="1 2">2003B</strain>
    </source>
</reference>
<dbReference type="AlphaFoldDB" id="A0A4Q5AUI3"/>
<name>A0A4Q5AUI3_9BIFI</name>
<comment type="caution">
    <text evidence="1">The sequence shown here is derived from an EMBL/GenBank/DDBJ whole genome shotgun (WGS) entry which is preliminary data.</text>
</comment>
<accession>A0A4Q5AUI3</accession>
<evidence type="ECO:0000313" key="1">
    <source>
        <dbReference type="EMBL" id="RYQ36621.1"/>
    </source>
</evidence>
<evidence type="ECO:0000313" key="2">
    <source>
        <dbReference type="Proteomes" id="UP000292382"/>
    </source>
</evidence>
<sequence length="265" mass="29465">MPALLNGKQIGIPLVNGRRHNMLHNRMCVFPPFYKLSDYWTRWLGEPDNSESVLMLKWDLSCIYNWRSGCQGEPGHGEDTLTYRFTDQLHDGRTVVPIVNMVRNSVPVADGDAWKTAGSGVTVTYDTDSMLVKNTEQGADAYAYLEATLAAGEHVMAGTLMSFSEDAYQAAGQMVLSVRASDGEVLASHPYTSATRLAFRFTLPRKRRVRLCVQALNGTPKNGNAIRYQHLLCCTAAAYDQLKGMGLQYFTHDQVSEPVYAKEDA</sequence>
<dbReference type="Proteomes" id="UP000292382">
    <property type="component" value="Unassembled WGS sequence"/>
</dbReference>
<proteinExistence type="predicted"/>
<protein>
    <submittedName>
        <fullName evidence="1">Uncharacterized protein</fullName>
    </submittedName>
</protein>
<dbReference type="EMBL" id="RYUW01000012">
    <property type="protein sequence ID" value="RYQ36621.1"/>
    <property type="molecule type" value="Genomic_DNA"/>
</dbReference>